<reference evidence="3 4" key="1">
    <citation type="submission" date="2019-04" db="EMBL/GenBank/DDBJ databases">
        <title>Flavobacterium sp. nov. isolated from construction timber.</title>
        <authorList>
            <person name="Lin S.-Y."/>
            <person name="Chang C.-T."/>
            <person name="Young C.-C."/>
        </authorList>
    </citation>
    <scope>NUCLEOTIDE SEQUENCE [LARGE SCALE GENOMIC DNA]</scope>
    <source>
        <strain evidence="3 4">CC-CTC003</strain>
    </source>
</reference>
<gene>
    <name evidence="3" type="ORF">E6C50_10985</name>
</gene>
<evidence type="ECO:0000259" key="2">
    <source>
        <dbReference type="SMART" id="SM00867"/>
    </source>
</evidence>
<keyword evidence="4" id="KW-1185">Reference proteome</keyword>
<dbReference type="Pfam" id="PF04264">
    <property type="entry name" value="YceI"/>
    <property type="match status" value="1"/>
</dbReference>
<dbReference type="PANTHER" id="PTHR34406:SF1">
    <property type="entry name" value="PROTEIN YCEI"/>
    <property type="match status" value="1"/>
</dbReference>
<dbReference type="Proteomes" id="UP000307507">
    <property type="component" value="Unassembled WGS sequence"/>
</dbReference>
<dbReference type="PANTHER" id="PTHR34406">
    <property type="entry name" value="PROTEIN YCEI"/>
    <property type="match status" value="1"/>
</dbReference>
<dbReference type="EMBL" id="SSNZ01000004">
    <property type="protein sequence ID" value="THF49870.1"/>
    <property type="molecule type" value="Genomic_DNA"/>
</dbReference>
<dbReference type="InterPro" id="IPR007372">
    <property type="entry name" value="Lipid/polyisoprenoid-bd_YceI"/>
</dbReference>
<accession>A0A4V3W849</accession>
<feature type="chain" id="PRO_5020476549" evidence="1">
    <location>
        <begin position="20"/>
        <end position="180"/>
    </location>
</feature>
<dbReference type="Gene3D" id="2.40.128.110">
    <property type="entry name" value="Lipid/polyisoprenoid-binding, YceI-like"/>
    <property type="match status" value="1"/>
</dbReference>
<dbReference type="SUPFAM" id="SSF101874">
    <property type="entry name" value="YceI-like"/>
    <property type="match status" value="1"/>
</dbReference>
<organism evidence="3 4">
    <name type="scientific">Flavobacterium supellecticarium</name>
    <dbReference type="NCBI Taxonomy" id="2565924"/>
    <lineage>
        <taxon>Bacteria</taxon>
        <taxon>Pseudomonadati</taxon>
        <taxon>Bacteroidota</taxon>
        <taxon>Flavobacteriia</taxon>
        <taxon>Flavobacteriales</taxon>
        <taxon>Flavobacteriaceae</taxon>
        <taxon>Flavobacterium</taxon>
    </lineage>
</organism>
<feature type="domain" description="Lipid/polyisoprenoid-binding YceI-like" evidence="2">
    <location>
        <begin position="21"/>
        <end position="180"/>
    </location>
</feature>
<evidence type="ECO:0000313" key="3">
    <source>
        <dbReference type="EMBL" id="THF49870.1"/>
    </source>
</evidence>
<name>A0A4V3W849_9FLAO</name>
<keyword evidence="1" id="KW-0732">Signal</keyword>
<dbReference type="RefSeq" id="WP_136403279.1">
    <property type="nucleotide sequence ID" value="NZ_SSNZ01000004.1"/>
</dbReference>
<dbReference type="InterPro" id="IPR036761">
    <property type="entry name" value="TTHA0802/YceI-like_sf"/>
</dbReference>
<proteinExistence type="predicted"/>
<dbReference type="OrthoDB" id="116832at2"/>
<protein>
    <submittedName>
        <fullName evidence="3">YceI family protein</fullName>
    </submittedName>
</protein>
<evidence type="ECO:0000313" key="4">
    <source>
        <dbReference type="Proteomes" id="UP000307507"/>
    </source>
</evidence>
<dbReference type="AlphaFoldDB" id="A0A4V3W849"/>
<feature type="signal peptide" evidence="1">
    <location>
        <begin position="1"/>
        <end position="19"/>
    </location>
</feature>
<evidence type="ECO:0000256" key="1">
    <source>
        <dbReference type="SAM" id="SignalP"/>
    </source>
</evidence>
<comment type="caution">
    <text evidence="3">The sequence shown here is derived from an EMBL/GenBank/DDBJ whole genome shotgun (WGS) entry which is preliminary data.</text>
</comment>
<dbReference type="SMART" id="SM00867">
    <property type="entry name" value="YceI"/>
    <property type="match status" value="1"/>
</dbReference>
<sequence length="180" mass="20048">MKRILYLLAMLCTFTGLQAQNKKVTKTGEISFEASVPAFEEVKAKSRNATFVLNTDTGEIASLVLVKSFRFKIALMEEHFNENYIESDRYPKATFKGKIDDFKMSSLTDAAKDYTLRGKLEVHGKTKDVVIPAKIKKVGDDIVIHADFNVTVDDFAIAIPSVVSKKVSKNVAVSFDCTLK</sequence>